<keyword evidence="1" id="KW-0812">Transmembrane</keyword>
<evidence type="ECO:0000313" key="3">
    <source>
        <dbReference type="Proteomes" id="UP000001172"/>
    </source>
</evidence>
<sequence>MRRERMKTMGSIWPVLLFGLLLGMKHATEPDHVIAVSTIASRTKKLSLSSLAGMFWGIGHTLTLLVVGMAMIAFERQIPEQIASYLEMGVGIMIVILGIASFRSTMRLDHRHQGDIHDLHVKSTLIGIVHGLAGSAGMVLLTMTTVKGTWMALAFILIFGLGTVIGMMLFTTFLGIPFVWMKAKQQVMNQWIVKTVSLISIAYGVYYMYHIAAEI</sequence>
<dbReference type="KEGG" id="gka:GK1925"/>
<dbReference type="InterPro" id="IPR052776">
    <property type="entry name" value="Chloro_ReproSupport/MetalTrans"/>
</dbReference>
<evidence type="ECO:0000313" key="2">
    <source>
        <dbReference type="EMBL" id="BAD76210.1"/>
    </source>
</evidence>
<protein>
    <submittedName>
        <fullName evidence="2">Urease accessory protein</fullName>
    </submittedName>
</protein>
<reference evidence="2 3" key="1">
    <citation type="journal article" date="2004" name="Nucleic Acids Res.">
        <title>Thermoadaptation trait revealed by the genome sequence of thermophilic Geobacillus kaustophilus.</title>
        <authorList>
            <person name="Takami H."/>
            <person name="Takaki Y."/>
            <person name="Chee G.J."/>
            <person name="Nishi S."/>
            <person name="Shimamura S."/>
            <person name="Suzuki H."/>
            <person name="Matsui S."/>
            <person name="Uchiyama I."/>
        </authorList>
    </citation>
    <scope>NUCLEOTIDE SEQUENCE [LARGE SCALE GENOMIC DNA]</scope>
    <source>
        <strain evidence="2 3">HTA426</strain>
    </source>
</reference>
<dbReference type="PANTHER" id="PTHR33876:SF4">
    <property type="entry name" value="CHLOROPLAST PROTEIN FOR GROWTH AND FERTILITY 2"/>
    <property type="match status" value="1"/>
</dbReference>
<feature type="transmembrane region" description="Helical" evidence="1">
    <location>
        <begin position="191"/>
        <end position="209"/>
    </location>
</feature>
<gene>
    <name evidence="2" type="primary">ureH</name>
    <name evidence="2" type="ordered locus">GK1925</name>
</gene>
<name>G5EB98_GEOKA</name>
<keyword evidence="1" id="KW-1133">Transmembrane helix</keyword>
<feature type="transmembrane region" description="Helical" evidence="1">
    <location>
        <begin position="153"/>
        <end position="179"/>
    </location>
</feature>
<organism evidence="2 3">
    <name type="scientific">Geobacillus kaustophilus (strain HTA426)</name>
    <dbReference type="NCBI Taxonomy" id="235909"/>
    <lineage>
        <taxon>Bacteria</taxon>
        <taxon>Bacillati</taxon>
        <taxon>Bacillota</taxon>
        <taxon>Bacilli</taxon>
        <taxon>Bacillales</taxon>
        <taxon>Anoxybacillaceae</taxon>
        <taxon>Geobacillus</taxon>
        <taxon>Geobacillus thermoleovorans group</taxon>
    </lineage>
</organism>
<dbReference type="eggNOG" id="COG2215">
    <property type="taxonomic scope" value="Bacteria"/>
</dbReference>
<dbReference type="STRING" id="235909.GK1925"/>
<feature type="transmembrane region" description="Helical" evidence="1">
    <location>
        <begin position="85"/>
        <end position="103"/>
    </location>
</feature>
<accession>G5EB98</accession>
<evidence type="ECO:0000256" key="1">
    <source>
        <dbReference type="SAM" id="Phobius"/>
    </source>
</evidence>
<keyword evidence="1" id="KW-0472">Membrane</keyword>
<proteinExistence type="predicted"/>
<dbReference type="EMBL" id="BA000043">
    <property type="protein sequence ID" value="BAD76210.1"/>
    <property type="molecule type" value="Genomic_DNA"/>
</dbReference>
<feature type="transmembrane region" description="Helical" evidence="1">
    <location>
        <begin position="51"/>
        <end position="73"/>
    </location>
</feature>
<dbReference type="AlphaFoldDB" id="G5EB98"/>
<dbReference type="Proteomes" id="UP000001172">
    <property type="component" value="Chromosome"/>
</dbReference>
<dbReference type="PANTHER" id="PTHR33876">
    <property type="entry name" value="UNNAMED PRODUCT"/>
    <property type="match status" value="1"/>
</dbReference>
<keyword evidence="3" id="KW-1185">Reference proteome</keyword>
<dbReference type="HOGENOM" id="CLU_053247_2_1_9"/>
<feature type="transmembrane region" description="Helical" evidence="1">
    <location>
        <begin position="123"/>
        <end position="141"/>
    </location>
</feature>